<protein>
    <submittedName>
        <fullName evidence="1">Uncharacterized protein</fullName>
    </submittedName>
</protein>
<sequence length="99" mass="11662">MFSKQITIPNLLKNIMHEFAAHMRTGRSMFAVSNNSLSSYIYKCRFHHFMICTNLSFSCFSLSSRVYMNRDTRCCILDLSDTSRKNFRTCTSKRCHLRT</sequence>
<name>A0A7S2QSW1_9EUKA</name>
<evidence type="ECO:0000313" key="1">
    <source>
        <dbReference type="EMBL" id="CAD9650229.1"/>
    </source>
</evidence>
<gene>
    <name evidence="1" type="ORF">NSPH01132_LOCUS326</name>
</gene>
<organism evidence="1">
    <name type="scientific">Norrisiella sphaerica</name>
    <dbReference type="NCBI Taxonomy" id="552664"/>
    <lineage>
        <taxon>Eukaryota</taxon>
        <taxon>Sar</taxon>
        <taxon>Rhizaria</taxon>
        <taxon>Cercozoa</taxon>
        <taxon>Chlorarachniophyceae</taxon>
        <taxon>Norrisiella</taxon>
    </lineage>
</organism>
<dbReference type="AlphaFoldDB" id="A0A7S2QSW1"/>
<reference evidence="1" key="1">
    <citation type="submission" date="2021-01" db="EMBL/GenBank/DDBJ databases">
        <authorList>
            <person name="Corre E."/>
            <person name="Pelletier E."/>
            <person name="Niang G."/>
            <person name="Scheremetjew M."/>
            <person name="Finn R."/>
            <person name="Kale V."/>
            <person name="Holt S."/>
            <person name="Cochrane G."/>
            <person name="Meng A."/>
            <person name="Brown T."/>
            <person name="Cohen L."/>
        </authorList>
    </citation>
    <scope>NUCLEOTIDE SEQUENCE</scope>
    <source>
        <strain evidence="1">BC52</strain>
    </source>
</reference>
<accession>A0A7S2QSW1</accession>
<proteinExistence type="predicted"/>
<dbReference type="EMBL" id="HBHC01000620">
    <property type="protein sequence ID" value="CAD9650229.1"/>
    <property type="molecule type" value="Transcribed_RNA"/>
</dbReference>